<dbReference type="AlphaFoldDB" id="A0A0H5SB03"/>
<evidence type="ECO:0000256" key="1">
    <source>
        <dbReference type="SAM" id="SignalP"/>
    </source>
</evidence>
<proteinExistence type="predicted"/>
<feature type="signal peptide" evidence="1">
    <location>
        <begin position="1"/>
        <end position="26"/>
    </location>
</feature>
<dbReference type="RefSeq" id="WP_090518092.1">
    <property type="nucleotide sequence ID" value="NZ_CWKH01000003.1"/>
</dbReference>
<organism evidence="2 3">
    <name type="scientific">Mycolicibacterium neworleansense</name>
    <dbReference type="NCBI Taxonomy" id="146018"/>
    <lineage>
        <taxon>Bacteria</taxon>
        <taxon>Bacillati</taxon>
        <taxon>Actinomycetota</taxon>
        <taxon>Actinomycetes</taxon>
        <taxon>Mycobacteriales</taxon>
        <taxon>Mycobacteriaceae</taxon>
        <taxon>Mycolicibacterium</taxon>
    </lineage>
</organism>
<dbReference type="OrthoDB" id="4633929at2"/>
<evidence type="ECO:0000313" key="2">
    <source>
        <dbReference type="EMBL" id="CRZ18594.1"/>
    </source>
</evidence>
<name>A0A0H5SB03_9MYCO</name>
<reference evidence="3" key="1">
    <citation type="submission" date="2015-07" db="EMBL/GenBank/DDBJ databases">
        <authorList>
            <person name="Urmite Genomes"/>
        </authorList>
    </citation>
    <scope>NUCLEOTIDE SEQUENCE [LARGE SCALE GENOMIC DNA]</scope>
    <source>
        <strain evidence="3">type strain: ATCC 49404</strain>
    </source>
</reference>
<feature type="chain" id="PRO_5005223834" evidence="1">
    <location>
        <begin position="27"/>
        <end position="97"/>
    </location>
</feature>
<keyword evidence="3" id="KW-1185">Reference proteome</keyword>
<evidence type="ECO:0000313" key="3">
    <source>
        <dbReference type="Proteomes" id="UP000199147"/>
    </source>
</evidence>
<dbReference type="Proteomes" id="UP000199147">
    <property type="component" value="Unassembled WGS sequence"/>
</dbReference>
<dbReference type="EMBL" id="CWKH01000003">
    <property type="protein sequence ID" value="CRZ18594.1"/>
    <property type="molecule type" value="Genomic_DNA"/>
</dbReference>
<keyword evidence="1" id="KW-0732">Signal</keyword>
<gene>
    <name evidence="2" type="ORF">BN2156_05498</name>
</gene>
<sequence precursor="true">MKSYTIATLAAGALAAGTLFGGVAAAAPTGQSAEQTVKSLQTSGYHVIVNRTGAAPLANCTVLGVRQGQTIATNDSRGGGSINTTVISKTAYVDVAC</sequence>
<protein>
    <submittedName>
        <fullName evidence="2">Uncharacterized protein</fullName>
    </submittedName>
</protein>
<accession>A0A0H5SB03</accession>